<dbReference type="RefSeq" id="WP_053834200.1">
    <property type="nucleotide sequence ID" value="NZ_CXOI01000007.1"/>
</dbReference>
<evidence type="ECO:0000313" key="3">
    <source>
        <dbReference type="EMBL" id="CTP83360.1"/>
    </source>
</evidence>
<dbReference type="PANTHER" id="PTHR11941:SF169">
    <property type="entry name" value="(7AS)-7A-METHYL-1,5-DIOXO-2,3,5,6,7,7A-HEXAHYDRO-1H-INDENE-CARBOXYL-COA HYDROLASE"/>
    <property type="match status" value="1"/>
</dbReference>
<dbReference type="Proteomes" id="UP000046187">
    <property type="component" value="Unassembled WGS sequence"/>
</dbReference>
<dbReference type="GO" id="GO:0016829">
    <property type="term" value="F:lyase activity"/>
    <property type="evidence" value="ECO:0007669"/>
    <property type="project" value="UniProtKB-KW"/>
</dbReference>
<keyword evidence="1" id="KW-0443">Lipid metabolism</keyword>
<dbReference type="InterPro" id="IPR053482">
    <property type="entry name" value="DPA-CoA_Dioxygenase"/>
</dbReference>
<protein>
    <submittedName>
        <fullName evidence="3">Enoyl-CoA hydratase isomerase</fullName>
    </submittedName>
</protein>
<proteinExistence type="predicted"/>
<name>A0A0K2ZJ11_9XANT</name>
<dbReference type="PANTHER" id="PTHR11941">
    <property type="entry name" value="ENOYL-COA HYDRATASE-RELATED"/>
    <property type="match status" value="1"/>
</dbReference>
<dbReference type="InterPro" id="IPR001753">
    <property type="entry name" value="Enoyl-CoA_hydra/iso"/>
</dbReference>
<dbReference type="Gene3D" id="3.90.226.10">
    <property type="entry name" value="2-enoyl-CoA Hydratase, Chain A, domain 1"/>
    <property type="match status" value="1"/>
</dbReference>
<dbReference type="AlphaFoldDB" id="A0A0K2ZJ11"/>
<dbReference type="GO" id="GO:0016853">
    <property type="term" value="F:isomerase activity"/>
    <property type="evidence" value="ECO:0007669"/>
    <property type="project" value="UniProtKB-KW"/>
</dbReference>
<dbReference type="Pfam" id="PF00378">
    <property type="entry name" value="ECH_1"/>
    <property type="match status" value="1"/>
</dbReference>
<dbReference type="GO" id="GO:0006635">
    <property type="term" value="P:fatty acid beta-oxidation"/>
    <property type="evidence" value="ECO:0007669"/>
    <property type="project" value="TreeGrafter"/>
</dbReference>
<keyword evidence="4" id="KW-1185">Reference proteome</keyword>
<dbReference type="NCBIfam" id="NF042432">
    <property type="entry name" value="DHPACoAdixog_DpgC"/>
    <property type="match status" value="1"/>
</dbReference>
<evidence type="ECO:0000256" key="1">
    <source>
        <dbReference type="ARBA" id="ARBA00023098"/>
    </source>
</evidence>
<keyword evidence="2" id="KW-0456">Lyase</keyword>
<keyword evidence="3" id="KW-0413">Isomerase</keyword>
<evidence type="ECO:0000256" key="2">
    <source>
        <dbReference type="ARBA" id="ARBA00023239"/>
    </source>
</evidence>
<gene>
    <name evidence="3" type="ORF">XTALMG727_0596</name>
</gene>
<evidence type="ECO:0000313" key="4">
    <source>
        <dbReference type="Proteomes" id="UP000046187"/>
    </source>
</evidence>
<dbReference type="Gene3D" id="1.20.58.1300">
    <property type="match status" value="1"/>
</dbReference>
<sequence length="425" mass="47302">MKLLADGMAELQALAVWSEQALAALPVPAQRDQTQAQHAAAVHARCRAARMDFMRHHGDWLYATLTRERSLALRLDEVLHAAAELVPGLLPSQAQWAHESTCIQSEKEGWEIEQGIVMWGVLRQPECGHHLIESLLRPTARALELLPQFRSEAQVQIGPVHLERRDGAAWLTVANQTGLNAEDNALVEAMEVAVDLALLDEQVMVGVVRGGPMQHPKYLGRRVFCSGINLQHLHQGKISFVDFLLRREFTYLNKIRRGLCWPGADARQHTIEKPWVAGVDAFAIGGGLQLLLVFDHVVAEREAYFVLPAAKEGIVPGSANLRLGLRTGNRIARDMILRGRVIRAEEPDAAGLADDVVDAGDMDAAIARAVQQMRSEAVAPNRRMLCVAEESPEDFRRYMTEFVLVQCSRIYADDVLARLRQRWAA</sequence>
<dbReference type="InterPro" id="IPR029045">
    <property type="entry name" value="ClpP/crotonase-like_dom_sf"/>
</dbReference>
<organism evidence="3 4">
    <name type="scientific">Xanthomonas graminis pv. arrhenatheri LMG 727</name>
    <dbReference type="NCBI Taxonomy" id="1195923"/>
    <lineage>
        <taxon>Bacteria</taxon>
        <taxon>Pseudomonadati</taxon>
        <taxon>Pseudomonadota</taxon>
        <taxon>Gammaproteobacteria</taxon>
        <taxon>Lysobacterales</taxon>
        <taxon>Lysobacteraceae</taxon>
        <taxon>Xanthomonas</taxon>
        <taxon>Xanthomonas translucens group</taxon>
        <taxon>Xanthomonas graminis</taxon>
    </lineage>
</organism>
<dbReference type="CDD" id="cd06558">
    <property type="entry name" value="crotonase-like"/>
    <property type="match status" value="1"/>
</dbReference>
<dbReference type="SUPFAM" id="SSF52096">
    <property type="entry name" value="ClpP/crotonase"/>
    <property type="match status" value="1"/>
</dbReference>
<dbReference type="EMBL" id="CXOI01000007">
    <property type="protein sequence ID" value="CTP83360.1"/>
    <property type="molecule type" value="Genomic_DNA"/>
</dbReference>
<reference evidence="4" key="1">
    <citation type="submission" date="2015-07" db="EMBL/GenBank/DDBJ databases">
        <authorList>
            <person name="Wibberg D."/>
        </authorList>
    </citation>
    <scope>NUCLEOTIDE SEQUENCE [LARGE SCALE GENOMIC DNA]</scope>
</reference>
<accession>A0A0K2ZJ11</accession>